<protein>
    <submittedName>
        <fullName evidence="1">Uncharacterized protein</fullName>
    </submittedName>
</protein>
<keyword evidence="2" id="KW-1185">Reference proteome</keyword>
<dbReference type="KEGG" id="cko:CKO_03016"/>
<proteinExistence type="predicted"/>
<dbReference type="AlphaFoldDB" id="A8AKU9"/>
<dbReference type="OrthoDB" id="6560861at2"/>
<evidence type="ECO:0000313" key="1">
    <source>
        <dbReference type="EMBL" id="ABV14112.1"/>
    </source>
</evidence>
<dbReference type="EMBL" id="CP000822">
    <property type="protein sequence ID" value="ABV14112.1"/>
    <property type="molecule type" value="Genomic_DNA"/>
</dbReference>
<name>A8AKU9_CITK8</name>
<accession>A8AKU9</accession>
<gene>
    <name evidence="1" type="ordered locus">CKO_03016</name>
</gene>
<dbReference type="Proteomes" id="UP000008148">
    <property type="component" value="Chromosome"/>
</dbReference>
<evidence type="ECO:0000313" key="2">
    <source>
        <dbReference type="Proteomes" id="UP000008148"/>
    </source>
</evidence>
<reference evidence="1 2" key="1">
    <citation type="submission" date="2007-08" db="EMBL/GenBank/DDBJ databases">
        <authorList>
            <consortium name="The Citrobacter koseri Genome Sequencing Project"/>
            <person name="McClelland M."/>
            <person name="Sanderson E.K."/>
            <person name="Porwollik S."/>
            <person name="Spieth J."/>
            <person name="Clifton W.S."/>
            <person name="Latreille P."/>
            <person name="Courtney L."/>
            <person name="Wang C."/>
            <person name="Pepin K."/>
            <person name="Bhonagiri V."/>
            <person name="Nash W."/>
            <person name="Johnson M."/>
            <person name="Thiruvilangam P."/>
            <person name="Wilson R."/>
        </authorList>
    </citation>
    <scope>NUCLEOTIDE SEQUENCE [LARGE SCALE GENOMIC DNA]</scope>
    <source>
        <strain evidence="2">ATCC BAA-895 / CDC 4225-83 / SGSC4696</strain>
    </source>
</reference>
<organism evidence="1 2">
    <name type="scientific">Citrobacter koseri (strain ATCC BAA-895 / CDC 4225-83 / SGSC4696)</name>
    <dbReference type="NCBI Taxonomy" id="290338"/>
    <lineage>
        <taxon>Bacteria</taxon>
        <taxon>Pseudomonadati</taxon>
        <taxon>Pseudomonadota</taxon>
        <taxon>Gammaproteobacteria</taxon>
        <taxon>Enterobacterales</taxon>
        <taxon>Enterobacteriaceae</taxon>
        <taxon>Citrobacter</taxon>
    </lineage>
</organism>
<sequence length="100" mass="11314">METCDLMQLKNCIKCSIAHILHDKTAKWPIFSQVSAIFRHQDANGLTESIIISVFEKEKNSSFTYGISVTLRFRDNLSGEIFSYYSLPSGVTLLPIVQIN</sequence>
<dbReference type="HOGENOM" id="CLU_2300812_0_0_6"/>